<dbReference type="InterPro" id="IPR051640">
    <property type="entry name" value="GRB10-interact_GYF"/>
</dbReference>
<feature type="region of interest" description="Disordered" evidence="1">
    <location>
        <begin position="92"/>
        <end position="149"/>
    </location>
</feature>
<dbReference type="OMA" id="RQEFLRW"/>
<dbReference type="SUPFAM" id="SSF55277">
    <property type="entry name" value="GYF domain"/>
    <property type="match status" value="1"/>
</dbReference>
<feature type="compositionally biased region" description="Polar residues" evidence="1">
    <location>
        <begin position="286"/>
        <end position="313"/>
    </location>
</feature>
<organism evidence="3 4">
    <name type="scientific">Schizosaccharomyces cryophilus (strain OY26 / ATCC MYA-4695 / CBS 11777 / NBRC 106824 / NRRL Y48691)</name>
    <name type="common">Fission yeast</name>
    <dbReference type="NCBI Taxonomy" id="653667"/>
    <lineage>
        <taxon>Eukaryota</taxon>
        <taxon>Fungi</taxon>
        <taxon>Dikarya</taxon>
        <taxon>Ascomycota</taxon>
        <taxon>Taphrinomycotina</taxon>
        <taxon>Schizosaccharomycetes</taxon>
        <taxon>Schizosaccharomycetales</taxon>
        <taxon>Schizosaccharomycetaceae</taxon>
        <taxon>Schizosaccharomyces</taxon>
    </lineage>
</organism>
<dbReference type="PROSITE" id="PS50829">
    <property type="entry name" value="GYF"/>
    <property type="match status" value="1"/>
</dbReference>
<dbReference type="OrthoDB" id="48509at2759"/>
<feature type="compositionally biased region" description="Polar residues" evidence="1">
    <location>
        <begin position="480"/>
        <end position="497"/>
    </location>
</feature>
<feature type="region of interest" description="Disordered" evidence="1">
    <location>
        <begin position="480"/>
        <end position="515"/>
    </location>
</feature>
<dbReference type="PANTHER" id="PTHR14445">
    <property type="entry name" value="GRB10 INTERACTING GYF PROTEIN"/>
    <property type="match status" value="1"/>
</dbReference>
<evidence type="ECO:0000313" key="3">
    <source>
        <dbReference type="EMBL" id="EPY52475.1"/>
    </source>
</evidence>
<name>S9W3F7_SCHCR</name>
<feature type="region of interest" description="Disordered" evidence="1">
    <location>
        <begin position="18"/>
        <end position="47"/>
    </location>
</feature>
<feature type="region of interest" description="Disordered" evidence="1">
    <location>
        <begin position="623"/>
        <end position="664"/>
    </location>
</feature>
<protein>
    <submittedName>
        <fullName evidence="3">GYF domain-containing protein</fullName>
    </submittedName>
</protein>
<feature type="region of interest" description="Disordered" evidence="1">
    <location>
        <begin position="540"/>
        <end position="574"/>
    </location>
</feature>
<dbReference type="PANTHER" id="PTHR14445:SF36">
    <property type="entry name" value="FI03272P-RELATED"/>
    <property type="match status" value="1"/>
</dbReference>
<dbReference type="Pfam" id="PF02213">
    <property type="entry name" value="GYF"/>
    <property type="match status" value="1"/>
</dbReference>
<feature type="compositionally biased region" description="Low complexity" evidence="1">
    <location>
        <begin position="126"/>
        <end position="142"/>
    </location>
</feature>
<dbReference type="GO" id="GO:0005829">
    <property type="term" value="C:cytosol"/>
    <property type="evidence" value="ECO:0007669"/>
    <property type="project" value="TreeGrafter"/>
</dbReference>
<feature type="domain" description="GYF" evidence="2">
    <location>
        <begin position="406"/>
        <end position="454"/>
    </location>
</feature>
<evidence type="ECO:0000256" key="1">
    <source>
        <dbReference type="SAM" id="MobiDB-lite"/>
    </source>
</evidence>
<dbReference type="AlphaFoldDB" id="S9W3F7"/>
<feature type="region of interest" description="Disordered" evidence="1">
    <location>
        <begin position="724"/>
        <end position="752"/>
    </location>
</feature>
<dbReference type="STRING" id="653667.S9W3F7"/>
<dbReference type="EMBL" id="KE546989">
    <property type="protein sequence ID" value="EPY52475.1"/>
    <property type="molecule type" value="Genomic_DNA"/>
</dbReference>
<evidence type="ECO:0000259" key="2">
    <source>
        <dbReference type="PROSITE" id="PS50829"/>
    </source>
</evidence>
<reference evidence="3 4" key="1">
    <citation type="journal article" date="2011" name="Science">
        <title>Comparative functional genomics of the fission yeasts.</title>
        <authorList>
            <person name="Rhind N."/>
            <person name="Chen Z."/>
            <person name="Yassour M."/>
            <person name="Thompson D.A."/>
            <person name="Haas B.J."/>
            <person name="Habib N."/>
            <person name="Wapinski I."/>
            <person name="Roy S."/>
            <person name="Lin M.F."/>
            <person name="Heiman D.I."/>
            <person name="Young S.K."/>
            <person name="Furuya K."/>
            <person name="Guo Y."/>
            <person name="Pidoux A."/>
            <person name="Chen H.M."/>
            <person name="Robbertse B."/>
            <person name="Goldberg J.M."/>
            <person name="Aoki K."/>
            <person name="Bayne E.H."/>
            <person name="Berlin A.M."/>
            <person name="Desjardins C.A."/>
            <person name="Dobbs E."/>
            <person name="Dukaj L."/>
            <person name="Fan L."/>
            <person name="FitzGerald M.G."/>
            <person name="French C."/>
            <person name="Gujja S."/>
            <person name="Hansen K."/>
            <person name="Keifenheim D."/>
            <person name="Levin J.Z."/>
            <person name="Mosher R.A."/>
            <person name="Mueller C.A."/>
            <person name="Pfiffner J."/>
            <person name="Priest M."/>
            <person name="Russ C."/>
            <person name="Smialowska A."/>
            <person name="Swoboda P."/>
            <person name="Sykes S.M."/>
            <person name="Vaughn M."/>
            <person name="Vengrova S."/>
            <person name="Yoder R."/>
            <person name="Zeng Q."/>
            <person name="Allshire R."/>
            <person name="Baulcombe D."/>
            <person name="Birren B.W."/>
            <person name="Brown W."/>
            <person name="Ekwall K."/>
            <person name="Kellis M."/>
            <person name="Leatherwood J."/>
            <person name="Levin H."/>
            <person name="Margalit H."/>
            <person name="Martienssen R."/>
            <person name="Nieduszynski C.A."/>
            <person name="Spatafora J.W."/>
            <person name="Friedman N."/>
            <person name="Dalgaard J.Z."/>
            <person name="Baumann P."/>
            <person name="Niki H."/>
            <person name="Regev A."/>
            <person name="Nusbaum C."/>
        </authorList>
    </citation>
    <scope>NUCLEOTIDE SEQUENCE [LARGE SCALE GENOMIC DNA]</scope>
    <source>
        <strain evidence="4">OY26 / ATCC MYA-4695 / CBS 11777 / NBRC 106824 / NRRL Y48691</strain>
    </source>
</reference>
<feature type="compositionally biased region" description="Basic and acidic residues" evidence="1">
    <location>
        <begin position="544"/>
        <end position="554"/>
    </location>
</feature>
<dbReference type="RefSeq" id="XP_013022355.1">
    <property type="nucleotide sequence ID" value="XM_013166901.1"/>
</dbReference>
<dbReference type="InterPro" id="IPR035445">
    <property type="entry name" value="GYF-like_dom_sf"/>
</dbReference>
<dbReference type="Gene3D" id="3.30.1490.40">
    <property type="match status" value="1"/>
</dbReference>
<dbReference type="Proteomes" id="UP000015464">
    <property type="component" value="Unassembled WGS sequence"/>
</dbReference>
<proteinExistence type="predicted"/>
<dbReference type="InterPro" id="IPR003169">
    <property type="entry name" value="GYF"/>
</dbReference>
<feature type="compositionally biased region" description="Low complexity" evidence="1">
    <location>
        <begin position="92"/>
        <end position="119"/>
    </location>
</feature>
<feature type="compositionally biased region" description="Polar residues" evidence="1">
    <location>
        <begin position="874"/>
        <end position="906"/>
    </location>
</feature>
<feature type="region of interest" description="Disordered" evidence="1">
    <location>
        <begin position="867"/>
        <end position="906"/>
    </location>
</feature>
<dbReference type="SMART" id="SM00444">
    <property type="entry name" value="GYF"/>
    <property type="match status" value="1"/>
</dbReference>
<feature type="compositionally biased region" description="Pro residues" evidence="1">
    <location>
        <begin position="649"/>
        <end position="660"/>
    </location>
</feature>
<evidence type="ECO:0000313" key="4">
    <source>
        <dbReference type="Proteomes" id="UP000015464"/>
    </source>
</evidence>
<feature type="compositionally biased region" description="Basic and acidic residues" evidence="1">
    <location>
        <begin position="504"/>
        <end position="515"/>
    </location>
</feature>
<dbReference type="CDD" id="cd00072">
    <property type="entry name" value="GYF"/>
    <property type="match status" value="1"/>
</dbReference>
<dbReference type="eggNOG" id="KOG1862">
    <property type="taxonomic scope" value="Eukaryota"/>
</dbReference>
<sequence>MNSEASVFSNMDWSQLANSLNKKESQPTLSSNNNMYPQLSSYMNPTGANGVGSPANLHVDPTVAAASEAHRKLSLKSGNLWDSYGVSSSTPTMPSFSSNISNPTSSGHNVSSVNNNNVSEKGPVLASTASSMPTAASNTSATDPMASYPNSTSIGGNPLGSMDSNSGFFPPKSYASPFPNALATEGMSPKFLKDRFPSSNSVAGTGSPRVGSPFTSFTRASLNASPSTTSLPQSRSVGSSINNPSAYGWLPQQPNSIPAAYAANTSQVDADPALAQFSSAGHAYDSPSNATTLGTSNLNGTSGYQQFAGNSQPEALPETINSPMRRGSARLSNSPVYPIGASMSARDVDSPLNILVDKAKAKISMNDNGASTNSVRAQSIPNQTASNFFPPENFPQHLASLIPPAVLRWLYKDPQNNIQGPFSGVDMHQWYRAGYFPLSLPVKRLEEEEYYSLAFFIRQVGNQLEPFLVPLSPVSVQNNQNPSWNAQGTDLPSSTYIPNGENETSEKGDMRDRKESLQLQHEGIPAKASTQPQSQSLVETMVNQRDDGNSKEEQQVATSSSNIMKEGEVKDTNNEQLAGQVKEKEYNLLDQTAVDSDLTRDLKSLELKEKHSKDEAKNRAELAQKVGEPQFVHNKAEPPASELGTTTPRPSPWKPLPSKPMPSLDETIHKEMENALNSESPGKNEKVNQKPVNIQPSVPAEAGSPWAKVNDVATSISQEIQRMEKQNETLKTKTAAQAQTQTQAQAQAENVAATVKPAPQTLASTSVWGSGSVNPPNAWSKHAALKSPMLKKNIQQAEANAKQQPSVNTTTTAAAVANVTNARNVTPAAKVKPTASVPAPSVPNEENKKISAFLETAIESEDSWSVVGPGGKVVNQQPPATTAGNRSPSSKPSVVTAAPTSQNNTSKLQQVISSSGLSPEFLSWCKISLKGLNEGVNYEEFLSMLLSFPVESNTEVAEIISDSIYANSTTMDGRRFAGEFMRRRMADLSGKDEGLTGMITKGQENGSFGAWSQVARTKPKQGTEWNSAFKVVTGKKNKKRS</sequence>
<dbReference type="GeneID" id="25036123"/>
<dbReference type="HOGENOM" id="CLU_292587_0_0_1"/>
<feature type="region of interest" description="Disordered" evidence="1">
    <location>
        <begin position="281"/>
        <end position="333"/>
    </location>
</feature>
<accession>S9W3F7</accession>
<feature type="compositionally biased region" description="Low complexity" evidence="1">
    <location>
        <begin position="734"/>
        <end position="748"/>
    </location>
</feature>
<gene>
    <name evidence="3" type="ORF">SPOG_01797</name>
</gene>
<keyword evidence="4" id="KW-1185">Reference proteome</keyword>